<feature type="transmembrane region" description="Helical" evidence="9">
    <location>
        <begin position="122"/>
        <end position="142"/>
    </location>
</feature>
<evidence type="ECO:0000256" key="8">
    <source>
        <dbReference type="ARBA" id="ARBA00023136"/>
    </source>
</evidence>
<dbReference type="InterPro" id="IPR006153">
    <property type="entry name" value="Cation/H_exchanger_TM"/>
</dbReference>
<protein>
    <submittedName>
        <fullName evidence="12">Sodium:proton antiporter</fullName>
    </submittedName>
</protein>
<dbReference type="InterPro" id="IPR038770">
    <property type="entry name" value="Na+/solute_symporter_sf"/>
</dbReference>
<feature type="transmembrane region" description="Helical" evidence="9">
    <location>
        <begin position="56"/>
        <end position="75"/>
    </location>
</feature>
<dbReference type="Pfam" id="PF00999">
    <property type="entry name" value="Na_H_Exchanger"/>
    <property type="match status" value="1"/>
</dbReference>
<evidence type="ECO:0000256" key="6">
    <source>
        <dbReference type="ARBA" id="ARBA00022989"/>
    </source>
</evidence>
<feature type="transmembrane region" description="Helical" evidence="9">
    <location>
        <begin position="307"/>
        <end position="327"/>
    </location>
</feature>
<accession>A0ABP9DK30</accession>
<dbReference type="InterPro" id="IPR003148">
    <property type="entry name" value="RCK_N"/>
</dbReference>
<keyword evidence="6 9" id="KW-1133">Transmembrane helix</keyword>
<dbReference type="Gene3D" id="3.40.50.720">
    <property type="entry name" value="NAD(P)-binding Rossmann-like Domain"/>
    <property type="match status" value="1"/>
</dbReference>
<feature type="transmembrane region" description="Helical" evidence="9">
    <location>
        <begin position="96"/>
        <end position="116"/>
    </location>
</feature>
<keyword evidence="4" id="KW-1003">Cell membrane</keyword>
<feature type="transmembrane region" description="Helical" evidence="9">
    <location>
        <begin position="223"/>
        <end position="241"/>
    </location>
</feature>
<keyword evidence="13" id="KW-1185">Reference proteome</keyword>
<feature type="transmembrane region" description="Helical" evidence="9">
    <location>
        <begin position="154"/>
        <end position="177"/>
    </location>
</feature>
<reference evidence="13" key="1">
    <citation type="journal article" date="2019" name="Int. J. Syst. Evol. Microbiol.">
        <title>The Global Catalogue of Microorganisms (GCM) 10K type strain sequencing project: providing services to taxonomists for standard genome sequencing and annotation.</title>
        <authorList>
            <consortium name="The Broad Institute Genomics Platform"/>
            <consortium name="The Broad Institute Genome Sequencing Center for Infectious Disease"/>
            <person name="Wu L."/>
            <person name="Ma J."/>
        </authorList>
    </citation>
    <scope>NUCLEOTIDE SEQUENCE [LARGE SCALE GENOMIC DNA]</scope>
    <source>
        <strain evidence="13">JCM 18326</strain>
    </source>
</reference>
<feature type="domain" description="Cation/H+ exchanger transmembrane" evidence="10">
    <location>
        <begin position="12"/>
        <end position="404"/>
    </location>
</feature>
<dbReference type="InterPro" id="IPR036291">
    <property type="entry name" value="NAD(P)-bd_dom_sf"/>
</dbReference>
<dbReference type="EMBL" id="BAABJX010000062">
    <property type="protein sequence ID" value="GAA4849904.1"/>
    <property type="molecule type" value="Genomic_DNA"/>
</dbReference>
<evidence type="ECO:0000256" key="7">
    <source>
        <dbReference type="ARBA" id="ARBA00023065"/>
    </source>
</evidence>
<evidence type="ECO:0000313" key="13">
    <source>
        <dbReference type="Proteomes" id="UP001500298"/>
    </source>
</evidence>
<dbReference type="PANTHER" id="PTHR32507:SF0">
    <property type="entry name" value="NA(+)_H(+) ANTIPORTER 2-RELATED"/>
    <property type="match status" value="1"/>
</dbReference>
<evidence type="ECO:0000313" key="12">
    <source>
        <dbReference type="EMBL" id="GAA4849904.1"/>
    </source>
</evidence>
<keyword evidence="7" id="KW-0406">Ion transport</keyword>
<feature type="domain" description="RCK N-terminal" evidence="11">
    <location>
        <begin position="418"/>
        <end position="514"/>
    </location>
</feature>
<comment type="subcellular location">
    <subcellularLocation>
        <location evidence="1">Cell membrane</location>
        <topology evidence="1">Multi-pass membrane protein</topology>
    </subcellularLocation>
</comment>
<name>A0ABP9DK30_9BACT</name>
<feature type="transmembrane region" description="Helical" evidence="9">
    <location>
        <begin position="339"/>
        <end position="359"/>
    </location>
</feature>
<keyword evidence="3" id="KW-0050">Antiport</keyword>
<feature type="transmembrane region" description="Helical" evidence="9">
    <location>
        <begin position="25"/>
        <end position="44"/>
    </location>
</feature>
<evidence type="ECO:0000256" key="5">
    <source>
        <dbReference type="ARBA" id="ARBA00022692"/>
    </source>
</evidence>
<keyword evidence="2" id="KW-0813">Transport</keyword>
<dbReference type="SUPFAM" id="SSF51735">
    <property type="entry name" value="NAD(P)-binding Rossmann-fold domains"/>
    <property type="match status" value="1"/>
</dbReference>
<feature type="transmembrane region" description="Helical" evidence="9">
    <location>
        <begin position="189"/>
        <end position="216"/>
    </location>
</feature>
<dbReference type="Pfam" id="PF02254">
    <property type="entry name" value="TrkA_N"/>
    <property type="match status" value="1"/>
</dbReference>
<evidence type="ECO:0000256" key="2">
    <source>
        <dbReference type="ARBA" id="ARBA00022448"/>
    </source>
</evidence>
<gene>
    <name evidence="12" type="ORF">GCM10023331_38260</name>
</gene>
<comment type="caution">
    <text evidence="12">The sequence shown here is derived from an EMBL/GenBank/DDBJ whole genome shotgun (WGS) entry which is preliminary data.</text>
</comment>
<keyword evidence="5 9" id="KW-0812">Transmembrane</keyword>
<evidence type="ECO:0000256" key="3">
    <source>
        <dbReference type="ARBA" id="ARBA00022449"/>
    </source>
</evidence>
<organism evidence="12 13">
    <name type="scientific">Algivirga pacifica</name>
    <dbReference type="NCBI Taxonomy" id="1162670"/>
    <lineage>
        <taxon>Bacteria</taxon>
        <taxon>Pseudomonadati</taxon>
        <taxon>Bacteroidota</taxon>
        <taxon>Cytophagia</taxon>
        <taxon>Cytophagales</taxon>
        <taxon>Flammeovirgaceae</taxon>
        <taxon>Algivirga</taxon>
    </lineage>
</organism>
<keyword evidence="8 9" id="KW-0472">Membrane</keyword>
<feature type="transmembrane region" description="Helical" evidence="9">
    <location>
        <begin position="278"/>
        <end position="295"/>
    </location>
</feature>
<dbReference type="PANTHER" id="PTHR32507">
    <property type="entry name" value="NA(+)/H(+) ANTIPORTER 1"/>
    <property type="match status" value="1"/>
</dbReference>
<dbReference type="Gene3D" id="1.20.1530.20">
    <property type="match status" value="1"/>
</dbReference>
<dbReference type="Proteomes" id="UP001500298">
    <property type="component" value="Unassembled WGS sequence"/>
</dbReference>
<evidence type="ECO:0000256" key="1">
    <source>
        <dbReference type="ARBA" id="ARBA00004651"/>
    </source>
</evidence>
<evidence type="ECO:0000259" key="11">
    <source>
        <dbReference type="Pfam" id="PF02254"/>
    </source>
</evidence>
<evidence type="ECO:0000256" key="4">
    <source>
        <dbReference type="ARBA" id="ARBA00022475"/>
    </source>
</evidence>
<evidence type="ECO:0000256" key="9">
    <source>
        <dbReference type="SAM" id="Phobius"/>
    </source>
</evidence>
<dbReference type="RefSeq" id="WP_345374764.1">
    <property type="nucleotide sequence ID" value="NZ_BAABJX010000062.1"/>
</dbReference>
<sequence length="606" mass="66889">MIEISGILVLGFFAQWLAWRVKVPAILPLIIIGLMIGPLSSIILGEGNKFIDGDMIFQGDMLFDVVGLSVGLILFEGGLTLKIKEIKTLAHTVRNLIIVGTVVTLIGGGIALHYIMGYSWHISFLFGALIVVSGPTVIGPILRNVRANNNIATILKWEGILIDPVGALAAILIYEFIISGQADQYFTLFALQGFMITVLVGLIVGSLSASLIYLLLRRQMIPHYLRNTIILGIVILTFGLSDMLHEESGLLAVTISGMIIGNTRLEELKHILSFKEDVTIILISFLFVMLSSRIDMADLYSLLNIKILMLFLIIVFILRPIVVFISTYNSTLTWRERLFIAYICPRGIVAAAVASLFSVKLSDGSFQGIISAEQAEEAKMLLPLTFMTIVGTVVQQGLTAKKVVELLGVGRVTPNGILFLGANETARYLAKFLHSKGIPVMLCDTSAYNIREARNLLLPVYEGSILNDKALEEIDFSQYGQMYATTSNSDINMMATRMIGREIGSHNTYRLITNAEQKKVGPAPANVLFGGQYDFIGITQFIRTRPTFVEKKVQNNQEFIELLQKKSVKVPLFLISSNQAVTPISQLEPMQQEIQEGDTVVYFAVE</sequence>
<evidence type="ECO:0000259" key="10">
    <source>
        <dbReference type="Pfam" id="PF00999"/>
    </source>
</evidence>
<proteinExistence type="predicted"/>